<dbReference type="Gene3D" id="3.40.50.720">
    <property type="entry name" value="NAD(P)-binding Rossmann-like Domain"/>
    <property type="match status" value="1"/>
</dbReference>
<dbReference type="SUPFAM" id="SSF51735">
    <property type="entry name" value="NAD(P)-binding Rossmann-fold domains"/>
    <property type="match status" value="1"/>
</dbReference>
<dbReference type="EMBL" id="KV722553">
    <property type="protein sequence ID" value="OCH85946.1"/>
    <property type="molecule type" value="Genomic_DNA"/>
</dbReference>
<dbReference type="PANTHER" id="PTHR45348:SF2">
    <property type="entry name" value="ZINC-TYPE ALCOHOL DEHYDROGENASE-LIKE PROTEIN C2E1P3.01"/>
    <property type="match status" value="1"/>
</dbReference>
<dbReference type="OrthoDB" id="3233595at2759"/>
<evidence type="ECO:0000313" key="2">
    <source>
        <dbReference type="EMBL" id="OCH85946.1"/>
    </source>
</evidence>
<gene>
    <name evidence="2" type="ORF">OBBRIDRAFT_797644</name>
</gene>
<dbReference type="CDD" id="cd08249">
    <property type="entry name" value="enoyl_reductase_like"/>
    <property type="match status" value="1"/>
</dbReference>
<dbReference type="Gene3D" id="3.90.180.10">
    <property type="entry name" value="Medium-chain alcohol dehydrogenases, catalytic domain"/>
    <property type="match status" value="1"/>
</dbReference>
<evidence type="ECO:0000313" key="3">
    <source>
        <dbReference type="Proteomes" id="UP000250043"/>
    </source>
</evidence>
<dbReference type="Pfam" id="PF08240">
    <property type="entry name" value="ADH_N"/>
    <property type="match status" value="1"/>
</dbReference>
<protein>
    <submittedName>
        <fullName evidence="2">GroES-like protein</fullName>
    </submittedName>
</protein>
<dbReference type="Pfam" id="PF00107">
    <property type="entry name" value="ADH_zinc_N"/>
    <property type="match status" value="1"/>
</dbReference>
<reference evidence="2 3" key="1">
    <citation type="submission" date="2016-07" db="EMBL/GenBank/DDBJ databases">
        <title>Draft genome of the white-rot fungus Obba rivulosa 3A-2.</title>
        <authorList>
            <consortium name="DOE Joint Genome Institute"/>
            <person name="Miettinen O."/>
            <person name="Riley R."/>
            <person name="Acob R."/>
            <person name="Barry K."/>
            <person name="Cullen D."/>
            <person name="De Vries R."/>
            <person name="Hainaut M."/>
            <person name="Hatakka A."/>
            <person name="Henrissat B."/>
            <person name="Hilden K."/>
            <person name="Kuo R."/>
            <person name="Labutti K."/>
            <person name="Lipzen A."/>
            <person name="Makela M.R."/>
            <person name="Sandor L."/>
            <person name="Spatafora J.W."/>
            <person name="Grigoriev I.V."/>
            <person name="Hibbett D.S."/>
        </authorList>
    </citation>
    <scope>NUCLEOTIDE SEQUENCE [LARGE SCALE GENOMIC DNA]</scope>
    <source>
        <strain evidence="2 3">3A-2</strain>
    </source>
</reference>
<dbReference type="Proteomes" id="UP000250043">
    <property type="component" value="Unassembled WGS sequence"/>
</dbReference>
<dbReference type="SMART" id="SM00829">
    <property type="entry name" value="PKS_ER"/>
    <property type="match status" value="1"/>
</dbReference>
<name>A0A8E2DGG7_9APHY</name>
<evidence type="ECO:0000259" key="1">
    <source>
        <dbReference type="SMART" id="SM00829"/>
    </source>
</evidence>
<dbReference type="InterPro" id="IPR036291">
    <property type="entry name" value="NAD(P)-bd_dom_sf"/>
</dbReference>
<proteinExistence type="predicted"/>
<dbReference type="InterPro" id="IPR047122">
    <property type="entry name" value="Trans-enoyl_RdTase-like"/>
</dbReference>
<sequence length="351" mass="36230">MAIQQKALLLKSKHGQFVVENIPVPAPGPDQVLVRVEAAALNPVDWMIQAYGILREDYPAILGFDGAGIVEQVGEAVQGLAKGDRIIFQGGYSNSTATFKQYTLTTPGVSAKVPDSITSEQAASIPIGLVAAALGLFDPYTPSGSAKLFPPWEEGGRGKYAGKPIVIIGGSSSVGEFAIQLAKLAGFSPLITTASPRNAGALKALGATHVVDRNLPADALAEEVAKITSLPIEVALDAISLPTTQNAAYDILAPSGQLVVVLQDAVAAEKKAAQPNKTIVEVHGSLAAPGHLKAAASLCSALTGLLEEGAIKPMHVEVLPGGLAGVVDGLERLKNNQVSATKLVVHPQETQ</sequence>
<dbReference type="InterPro" id="IPR013149">
    <property type="entry name" value="ADH-like_C"/>
</dbReference>
<dbReference type="InterPro" id="IPR011032">
    <property type="entry name" value="GroES-like_sf"/>
</dbReference>
<dbReference type="InterPro" id="IPR013154">
    <property type="entry name" value="ADH-like_N"/>
</dbReference>
<dbReference type="InterPro" id="IPR020843">
    <property type="entry name" value="ER"/>
</dbReference>
<accession>A0A8E2DGG7</accession>
<feature type="domain" description="Enoyl reductase (ER)" evidence="1">
    <location>
        <begin position="15"/>
        <end position="345"/>
    </location>
</feature>
<dbReference type="GO" id="GO:0016651">
    <property type="term" value="F:oxidoreductase activity, acting on NAD(P)H"/>
    <property type="evidence" value="ECO:0007669"/>
    <property type="project" value="InterPro"/>
</dbReference>
<dbReference type="SUPFAM" id="SSF50129">
    <property type="entry name" value="GroES-like"/>
    <property type="match status" value="1"/>
</dbReference>
<dbReference type="AlphaFoldDB" id="A0A8E2DGG7"/>
<organism evidence="2 3">
    <name type="scientific">Obba rivulosa</name>
    <dbReference type="NCBI Taxonomy" id="1052685"/>
    <lineage>
        <taxon>Eukaryota</taxon>
        <taxon>Fungi</taxon>
        <taxon>Dikarya</taxon>
        <taxon>Basidiomycota</taxon>
        <taxon>Agaricomycotina</taxon>
        <taxon>Agaricomycetes</taxon>
        <taxon>Polyporales</taxon>
        <taxon>Gelatoporiaceae</taxon>
        <taxon>Obba</taxon>
    </lineage>
</organism>
<dbReference type="PANTHER" id="PTHR45348">
    <property type="entry name" value="HYPOTHETICAL OXIDOREDUCTASE (EUROFUNG)"/>
    <property type="match status" value="1"/>
</dbReference>
<keyword evidence="3" id="KW-1185">Reference proteome</keyword>